<reference evidence="1" key="1">
    <citation type="submission" date="2013-04" db="EMBL/GenBank/DDBJ databases">
        <authorList>
            <person name="Harkins D.M."/>
            <person name="Durkin A.S."/>
            <person name="Selengut J.D."/>
            <person name="Sanka R."/>
            <person name="DePew J."/>
            <person name="Purushe J."/>
            <person name="Ahmed A."/>
            <person name="van der Linden H."/>
            <person name="Goris M.G.A."/>
            <person name="Hartskeerl R.A."/>
            <person name="Vinetz J.M."/>
            <person name="Sutton G.G."/>
            <person name="Nelson W.C."/>
            <person name="Fouts D.E."/>
        </authorList>
    </citation>
    <scope>NUCLEOTIDE SEQUENCE [LARGE SCALE GENOMIC DNA]</scope>
    <source>
        <strain evidence="1">BUT 6</strain>
    </source>
</reference>
<gene>
    <name evidence="1" type="ORF">LEP1GSC058_4114</name>
</gene>
<dbReference type="Proteomes" id="UP000014540">
    <property type="component" value="Unassembled WGS sequence"/>
</dbReference>
<accession>S3UUH3</accession>
<dbReference type="STRING" id="1193011.LEP1GSC058_4114"/>
<keyword evidence="2" id="KW-1185">Reference proteome</keyword>
<dbReference type="AlphaFoldDB" id="S3UUH3"/>
<organism evidence="1 2">
    <name type="scientific">Leptospira fainei serovar Hurstbridge str. BUT 6</name>
    <dbReference type="NCBI Taxonomy" id="1193011"/>
    <lineage>
        <taxon>Bacteria</taxon>
        <taxon>Pseudomonadati</taxon>
        <taxon>Spirochaetota</taxon>
        <taxon>Spirochaetia</taxon>
        <taxon>Leptospirales</taxon>
        <taxon>Leptospiraceae</taxon>
        <taxon>Leptospira</taxon>
    </lineage>
</organism>
<dbReference type="EMBL" id="AKWZ02000010">
    <property type="protein sequence ID" value="EPG74051.1"/>
    <property type="molecule type" value="Genomic_DNA"/>
</dbReference>
<protein>
    <submittedName>
        <fullName evidence="1">Uncharacterized protein</fullName>
    </submittedName>
</protein>
<comment type="caution">
    <text evidence="1">The sequence shown here is derived from an EMBL/GenBank/DDBJ whole genome shotgun (WGS) entry which is preliminary data.</text>
</comment>
<evidence type="ECO:0000313" key="1">
    <source>
        <dbReference type="EMBL" id="EPG74051.1"/>
    </source>
</evidence>
<proteinExistence type="predicted"/>
<name>S3UUH3_9LEPT</name>
<sequence>MRSKAEFSGKLSILRPVNWQLLILKTIFLAEFPLGKLA</sequence>
<evidence type="ECO:0000313" key="2">
    <source>
        <dbReference type="Proteomes" id="UP000014540"/>
    </source>
</evidence>